<sequence length="269" mass="28455">MIGFGAAAIENALLAKESDEFAAARVGVEFVVGHDVAHTGFFVVSFRAAQGGHIDVFTGHAAHHIGSGDKYAAFGGHDDDIGERGAVGGAAGGEADHDRDLWDVPGGADHGLKDQPDRVQGRDSLGQARPAGVPDTHDGALFFDRGVVGVHDVPATLDTHGPAHDGAVGAKGDGPHSVDRATGSQHTRAITLVQQLHSALIKKRAQPQQRITRIERFVDSLGSQDRHREPRYRVGVGCRTALSSMVLSRAQECLQRPRRYSAAYTACAN</sequence>
<organism evidence="2 3">
    <name type="scientific">Mycobacteroides salmoniphilum</name>
    <dbReference type="NCBI Taxonomy" id="404941"/>
    <lineage>
        <taxon>Bacteria</taxon>
        <taxon>Bacillati</taxon>
        <taxon>Actinomycetota</taxon>
        <taxon>Actinomycetes</taxon>
        <taxon>Mycobacteriales</taxon>
        <taxon>Mycobacteriaceae</taxon>
        <taxon>Mycobacteroides</taxon>
    </lineage>
</organism>
<name>A0A4V3I0G2_9MYCO</name>
<dbReference type="EMBL" id="PECL01000014">
    <property type="protein sequence ID" value="TEA00886.1"/>
    <property type="molecule type" value="Genomic_DNA"/>
</dbReference>
<dbReference type="Proteomes" id="UP000294604">
    <property type="component" value="Unassembled WGS sequence"/>
</dbReference>
<proteinExistence type="predicted"/>
<evidence type="ECO:0000256" key="1">
    <source>
        <dbReference type="SAM" id="MobiDB-lite"/>
    </source>
</evidence>
<gene>
    <name evidence="2" type="ORF">CCUG60884_04779</name>
</gene>
<feature type="region of interest" description="Disordered" evidence="1">
    <location>
        <begin position="160"/>
        <end position="181"/>
    </location>
</feature>
<feature type="region of interest" description="Disordered" evidence="1">
    <location>
        <begin position="83"/>
        <end position="136"/>
    </location>
</feature>
<protein>
    <submittedName>
        <fullName evidence="2">Uncharacterized protein</fullName>
    </submittedName>
</protein>
<dbReference type="AlphaFoldDB" id="A0A4V3I0G2"/>
<evidence type="ECO:0000313" key="2">
    <source>
        <dbReference type="EMBL" id="TEA00886.1"/>
    </source>
</evidence>
<feature type="compositionally biased region" description="Basic and acidic residues" evidence="1">
    <location>
        <begin position="110"/>
        <end position="121"/>
    </location>
</feature>
<dbReference type="AntiFam" id="ANF00078">
    <property type="entry name" value="Shadow ORF (opposite pccB)"/>
</dbReference>
<accession>A0A4V3I0G2</accession>
<evidence type="ECO:0000313" key="3">
    <source>
        <dbReference type="Proteomes" id="UP000294604"/>
    </source>
</evidence>
<reference evidence="2 3" key="1">
    <citation type="journal article" date="2019" name="Sci. Rep.">
        <title>Extended insight into the Mycobacterium chelonae-abscessus complex through whole genome sequencing of Mycobacterium salmoniphilum outbreak and Mycobacterium salmoniphilum-like strains.</title>
        <authorList>
            <person name="Behra P.R.K."/>
            <person name="Das S."/>
            <person name="Pettersson B.M.F."/>
            <person name="Shirreff L."/>
            <person name="DuCote T."/>
            <person name="Jacobsson K.G."/>
            <person name="Ennis D.G."/>
            <person name="Kirsebom L.A."/>
        </authorList>
    </citation>
    <scope>NUCLEOTIDE SEQUENCE [LARGE SCALE GENOMIC DNA]</scope>
    <source>
        <strain evidence="2 3">CCUG 60884</strain>
    </source>
</reference>
<comment type="caution">
    <text evidence="2">The sequence shown here is derived from an EMBL/GenBank/DDBJ whole genome shotgun (WGS) entry which is preliminary data.</text>
</comment>